<dbReference type="PANTHER" id="PTHR33988:SF2">
    <property type="entry name" value="ENDORIBONUCLEASE MAZF"/>
    <property type="match status" value="1"/>
</dbReference>
<sequence>MNLKQGDIVLVPFPFTDGQHSKVRPAIVISSDRVNQTQDVILAQVSSNIRNDGFSFSLDREMLDSPLARESEVRIHKVFVIERRLVKKVIARLKQDHCLKLIQQIKGLFDY</sequence>
<dbReference type="InterPro" id="IPR011067">
    <property type="entry name" value="Plasmid_toxin/cell-grow_inhib"/>
</dbReference>
<name>A0ABV6FVM0_9BACT</name>
<dbReference type="Proteomes" id="UP001589797">
    <property type="component" value="Unassembled WGS sequence"/>
</dbReference>
<evidence type="ECO:0000313" key="1">
    <source>
        <dbReference type="EMBL" id="MFC0263915.1"/>
    </source>
</evidence>
<accession>A0ABV6FVM0</accession>
<evidence type="ECO:0000313" key="2">
    <source>
        <dbReference type="Proteomes" id="UP001589797"/>
    </source>
</evidence>
<comment type="caution">
    <text evidence="1">The sequence shown here is derived from an EMBL/GenBank/DDBJ whole genome shotgun (WGS) entry which is preliminary data.</text>
</comment>
<protein>
    <submittedName>
        <fullName evidence="1">Type II toxin-antitoxin system PemK/MazF family toxin</fullName>
    </submittedName>
</protein>
<reference evidence="1 2" key="1">
    <citation type="submission" date="2024-09" db="EMBL/GenBank/DDBJ databases">
        <authorList>
            <person name="Sun Q."/>
            <person name="Mori K."/>
        </authorList>
    </citation>
    <scope>NUCLEOTIDE SEQUENCE [LARGE SCALE GENOMIC DNA]</scope>
    <source>
        <strain evidence="1 2">CCM 7650</strain>
    </source>
</reference>
<keyword evidence="2" id="KW-1185">Reference proteome</keyword>
<dbReference type="EMBL" id="JBHLWI010000040">
    <property type="protein sequence ID" value="MFC0263915.1"/>
    <property type="molecule type" value="Genomic_DNA"/>
</dbReference>
<dbReference type="RefSeq" id="WP_382388422.1">
    <property type="nucleotide sequence ID" value="NZ_JBHLWI010000040.1"/>
</dbReference>
<dbReference type="SUPFAM" id="SSF50118">
    <property type="entry name" value="Cell growth inhibitor/plasmid maintenance toxic component"/>
    <property type="match status" value="1"/>
</dbReference>
<dbReference type="Gene3D" id="2.30.30.110">
    <property type="match status" value="1"/>
</dbReference>
<dbReference type="InterPro" id="IPR003477">
    <property type="entry name" value="PemK-like"/>
</dbReference>
<organism evidence="1 2">
    <name type="scientific">Fontibacter flavus</name>
    <dbReference type="NCBI Taxonomy" id="654838"/>
    <lineage>
        <taxon>Bacteria</taxon>
        <taxon>Pseudomonadati</taxon>
        <taxon>Bacteroidota</taxon>
        <taxon>Cytophagia</taxon>
        <taxon>Cytophagales</taxon>
        <taxon>Cyclobacteriaceae</taxon>
        <taxon>Fontibacter</taxon>
    </lineage>
</organism>
<dbReference type="Pfam" id="PF02452">
    <property type="entry name" value="PemK_toxin"/>
    <property type="match status" value="1"/>
</dbReference>
<dbReference type="PANTHER" id="PTHR33988">
    <property type="entry name" value="ENDORIBONUCLEASE MAZF-RELATED"/>
    <property type="match status" value="1"/>
</dbReference>
<gene>
    <name evidence="1" type="ORF">ACFFIP_14575</name>
</gene>
<proteinExistence type="predicted"/>